<evidence type="ECO:0000313" key="1">
    <source>
        <dbReference type="EMBL" id="GAA1651251.1"/>
    </source>
</evidence>
<reference evidence="2" key="1">
    <citation type="journal article" date="2019" name="Int. J. Syst. Evol. Microbiol.">
        <title>The Global Catalogue of Microorganisms (GCM) 10K type strain sequencing project: providing services to taxonomists for standard genome sequencing and annotation.</title>
        <authorList>
            <consortium name="The Broad Institute Genomics Platform"/>
            <consortium name="The Broad Institute Genome Sequencing Center for Infectious Disease"/>
            <person name="Wu L."/>
            <person name="Ma J."/>
        </authorList>
    </citation>
    <scope>NUCLEOTIDE SEQUENCE [LARGE SCALE GENOMIC DNA]</scope>
    <source>
        <strain evidence="2">JCM 14306</strain>
    </source>
</reference>
<dbReference type="EMBL" id="BAAANE010000008">
    <property type="protein sequence ID" value="GAA1651251.1"/>
    <property type="molecule type" value="Genomic_DNA"/>
</dbReference>
<organism evidence="1 2">
    <name type="scientific">Kribbella alba</name>
    <dbReference type="NCBI Taxonomy" id="190197"/>
    <lineage>
        <taxon>Bacteria</taxon>
        <taxon>Bacillati</taxon>
        <taxon>Actinomycetota</taxon>
        <taxon>Actinomycetes</taxon>
        <taxon>Propionibacteriales</taxon>
        <taxon>Kribbellaceae</taxon>
        <taxon>Kribbella</taxon>
    </lineage>
</organism>
<comment type="caution">
    <text evidence="1">The sequence shown here is derived from an EMBL/GenBank/DDBJ whole genome shotgun (WGS) entry which is preliminary data.</text>
</comment>
<protein>
    <submittedName>
        <fullName evidence="1">Uncharacterized protein</fullName>
    </submittedName>
</protein>
<accession>A0ABP4RJH2</accession>
<name>A0ABP4RJH2_9ACTN</name>
<gene>
    <name evidence="1" type="ORF">GCM10009744_48680</name>
</gene>
<dbReference type="Proteomes" id="UP001501319">
    <property type="component" value="Unassembled WGS sequence"/>
</dbReference>
<proteinExistence type="predicted"/>
<keyword evidence="2" id="KW-1185">Reference proteome</keyword>
<sequence>MLSAAFDATDFDDRPVSLIGSAAGWSGTCFGAYQRRSQSSKPKSRRGFDRDDLAIYLAASKLDLLLRGNPPG</sequence>
<evidence type="ECO:0000313" key="2">
    <source>
        <dbReference type="Proteomes" id="UP001501319"/>
    </source>
</evidence>